<dbReference type="STRING" id="139825.A0A401G5K0"/>
<evidence type="ECO:0000313" key="2">
    <source>
        <dbReference type="EMBL" id="GBE77441.1"/>
    </source>
</evidence>
<dbReference type="PANTHER" id="PTHR42791">
    <property type="entry name" value="GNAT FAMILY ACETYLTRANSFERASE"/>
    <property type="match status" value="1"/>
</dbReference>
<protein>
    <recommendedName>
        <fullName evidence="1">N-acetyltransferase domain-containing protein</fullName>
    </recommendedName>
</protein>
<dbReference type="PANTHER" id="PTHR42791:SF4">
    <property type="entry name" value="ACETYLTRANSFERASE, GNAT FAMILY FAMILY (AFU_ORTHOLOGUE AFUA_4G09540)-RELATED"/>
    <property type="match status" value="1"/>
</dbReference>
<dbReference type="OrthoDB" id="2744543at2759"/>
<evidence type="ECO:0000313" key="3">
    <source>
        <dbReference type="Proteomes" id="UP000287166"/>
    </source>
</evidence>
<dbReference type="Proteomes" id="UP000287166">
    <property type="component" value="Unassembled WGS sequence"/>
</dbReference>
<dbReference type="InterPro" id="IPR052523">
    <property type="entry name" value="Trichothecene_AcTrans"/>
</dbReference>
<dbReference type="InParanoid" id="A0A401G5K0"/>
<evidence type="ECO:0000259" key="1">
    <source>
        <dbReference type="PROSITE" id="PS51186"/>
    </source>
</evidence>
<organism evidence="2 3">
    <name type="scientific">Sparassis crispa</name>
    <dbReference type="NCBI Taxonomy" id="139825"/>
    <lineage>
        <taxon>Eukaryota</taxon>
        <taxon>Fungi</taxon>
        <taxon>Dikarya</taxon>
        <taxon>Basidiomycota</taxon>
        <taxon>Agaricomycotina</taxon>
        <taxon>Agaricomycetes</taxon>
        <taxon>Polyporales</taxon>
        <taxon>Sparassidaceae</taxon>
        <taxon>Sparassis</taxon>
    </lineage>
</organism>
<dbReference type="PROSITE" id="PS51186">
    <property type="entry name" value="GNAT"/>
    <property type="match status" value="1"/>
</dbReference>
<feature type="domain" description="N-acetyltransferase" evidence="1">
    <location>
        <begin position="82"/>
        <end position="222"/>
    </location>
</feature>
<dbReference type="InterPro" id="IPR000182">
    <property type="entry name" value="GNAT_dom"/>
</dbReference>
<sequence>MARKTELSCRPLRYREIARTVDVTERALRDTDPFFNYVFFPPPDAKYTRISKLGARFVLYIQYAYYVSQKEAITLDGGDGFITYDSAPNGLSLLRKIFQRMVQSIASVVIFLIITLAGTKEQHHRLKETRQQDEASKDTVNGGQLDDVFMIDTLAVTPDKQGLGYGSVLLEAVISQADAQSRRSYLYTRPQITPFYEKFGFVVVATYPVGENNPTWTRPPVQRVIMVREPTLKDAQGEEEQSK</sequence>
<dbReference type="InterPro" id="IPR016181">
    <property type="entry name" value="Acyl_CoA_acyltransferase"/>
</dbReference>
<keyword evidence="3" id="KW-1185">Reference proteome</keyword>
<dbReference type="Gene3D" id="3.40.630.30">
    <property type="match status" value="1"/>
</dbReference>
<dbReference type="AlphaFoldDB" id="A0A401G5K0"/>
<accession>A0A401G5K0</accession>
<reference evidence="2 3" key="1">
    <citation type="journal article" date="2018" name="Sci. Rep.">
        <title>Genome sequence of the cauliflower mushroom Sparassis crispa (Hanabiratake) and its association with beneficial usage.</title>
        <authorList>
            <person name="Kiyama R."/>
            <person name="Furutani Y."/>
            <person name="Kawaguchi K."/>
            <person name="Nakanishi T."/>
        </authorList>
    </citation>
    <scope>NUCLEOTIDE SEQUENCE [LARGE SCALE GENOMIC DNA]</scope>
</reference>
<dbReference type="GO" id="GO:0016747">
    <property type="term" value="F:acyltransferase activity, transferring groups other than amino-acyl groups"/>
    <property type="evidence" value="ECO:0007669"/>
    <property type="project" value="InterPro"/>
</dbReference>
<name>A0A401G5K0_9APHY</name>
<proteinExistence type="predicted"/>
<dbReference type="CDD" id="cd04301">
    <property type="entry name" value="NAT_SF"/>
    <property type="match status" value="1"/>
</dbReference>
<dbReference type="RefSeq" id="XP_027608354.1">
    <property type="nucleotide sequence ID" value="XM_027752553.1"/>
</dbReference>
<comment type="caution">
    <text evidence="2">The sequence shown here is derived from an EMBL/GenBank/DDBJ whole genome shotgun (WGS) entry which is preliminary data.</text>
</comment>
<dbReference type="GeneID" id="38774358"/>
<dbReference type="SUPFAM" id="SSF55729">
    <property type="entry name" value="Acyl-CoA N-acyltransferases (Nat)"/>
    <property type="match status" value="1"/>
</dbReference>
<dbReference type="Pfam" id="PF13508">
    <property type="entry name" value="Acetyltransf_7"/>
    <property type="match status" value="1"/>
</dbReference>
<gene>
    <name evidence="2" type="ORF">SCP_0103160</name>
</gene>
<dbReference type="EMBL" id="BFAD01000001">
    <property type="protein sequence ID" value="GBE77441.1"/>
    <property type="molecule type" value="Genomic_DNA"/>
</dbReference>